<comment type="similarity">
    <text evidence="5">Belongs to the methyltransferase superfamily. Tam family.</text>
</comment>
<dbReference type="Pfam" id="PF13649">
    <property type="entry name" value="Methyltransf_25"/>
    <property type="match status" value="1"/>
</dbReference>
<accession>A0ABP8GJY6</accession>
<dbReference type="PANTHER" id="PTHR43861">
    <property type="entry name" value="TRANS-ACONITATE 2-METHYLTRANSFERASE-RELATED"/>
    <property type="match status" value="1"/>
</dbReference>
<dbReference type="SUPFAM" id="SSF53335">
    <property type="entry name" value="S-adenosyl-L-methionine-dependent methyltransferases"/>
    <property type="match status" value="1"/>
</dbReference>
<dbReference type="InterPro" id="IPR041698">
    <property type="entry name" value="Methyltransf_25"/>
</dbReference>
<evidence type="ECO:0000313" key="7">
    <source>
        <dbReference type="EMBL" id="GAA4325396.1"/>
    </source>
</evidence>
<reference evidence="8" key="1">
    <citation type="journal article" date="2019" name="Int. J. Syst. Evol. Microbiol.">
        <title>The Global Catalogue of Microorganisms (GCM) 10K type strain sequencing project: providing services to taxonomists for standard genome sequencing and annotation.</title>
        <authorList>
            <consortium name="The Broad Institute Genomics Platform"/>
            <consortium name="The Broad Institute Genome Sequencing Center for Infectious Disease"/>
            <person name="Wu L."/>
            <person name="Ma J."/>
        </authorList>
    </citation>
    <scope>NUCLEOTIDE SEQUENCE [LARGE SCALE GENOMIC DNA]</scope>
    <source>
        <strain evidence="8">JCM 17666</strain>
    </source>
</reference>
<dbReference type="NCBIfam" id="NF002463">
    <property type="entry name" value="PRK01683.1"/>
    <property type="match status" value="1"/>
</dbReference>
<proteinExistence type="inferred from homology"/>
<dbReference type="RefSeq" id="WP_345246521.1">
    <property type="nucleotide sequence ID" value="NZ_BAABFO010000003.1"/>
</dbReference>
<dbReference type="CDD" id="cd02440">
    <property type="entry name" value="AdoMet_MTases"/>
    <property type="match status" value="1"/>
</dbReference>
<dbReference type="Proteomes" id="UP001501671">
    <property type="component" value="Unassembled WGS sequence"/>
</dbReference>
<feature type="domain" description="Methyltransferase" evidence="6">
    <location>
        <begin position="35"/>
        <end position="123"/>
    </location>
</feature>
<dbReference type="InterPro" id="IPR023506">
    <property type="entry name" value="Trans-aconitate_MeTrfase"/>
</dbReference>
<dbReference type="EC" id="2.1.1.144" evidence="5"/>
<dbReference type="InterPro" id="IPR029063">
    <property type="entry name" value="SAM-dependent_MTases_sf"/>
</dbReference>
<dbReference type="HAMAP" id="MF_00560">
    <property type="entry name" value="Tran_acon_Me_trans"/>
    <property type="match status" value="1"/>
</dbReference>
<comment type="caution">
    <text evidence="7">The sequence shown here is derived from an EMBL/GenBank/DDBJ whole genome shotgun (WGS) entry which is preliminary data.</text>
</comment>
<protein>
    <recommendedName>
        <fullName evidence="5">Trans-aconitate 2-methyltransferase</fullName>
        <ecNumber evidence="5">2.1.1.144</ecNumber>
    </recommendedName>
</protein>
<dbReference type="Gene3D" id="1.10.150.290">
    <property type="entry name" value="S-adenosyl-L-methionine-dependent methyltransferases"/>
    <property type="match status" value="1"/>
</dbReference>
<keyword evidence="3 5" id="KW-0808">Transferase</keyword>
<sequence>MAWSATQYLHFEDERTRPVRDLLAAVPNREVRLAADLGCGPGNSTEVVARRYPQARLIGVDNSEEMLVAARKRLPDVEFQLADISTWDAAGPFDLLFANASLQWVPDHERLLPSLAGRLAPGGTLAVQVPDNLDGPAHRLMRDLAADGPWAPRLSKAAAARTGLKEVGWYYDLLRPHCARVEVWLTIYHHPLAGGAAAVVDWFKGTGLRPFLDPLDADERQAYLERYTAGIEKLFPPHPDGCVLLPFPRMFIVATRG</sequence>
<name>A0ABP8GJY6_9BURK</name>
<comment type="function">
    <text evidence="5">Catalyzes the S-adenosylmethionine monomethyl esterification of trans-aconitate.</text>
</comment>
<evidence type="ECO:0000256" key="1">
    <source>
        <dbReference type="ARBA" id="ARBA00022490"/>
    </source>
</evidence>
<dbReference type="Gene3D" id="3.40.50.150">
    <property type="entry name" value="Vaccinia Virus protein VP39"/>
    <property type="match status" value="1"/>
</dbReference>
<organism evidence="7 8">
    <name type="scientific">Pigmentiphaga soli</name>
    <dbReference type="NCBI Taxonomy" id="1007095"/>
    <lineage>
        <taxon>Bacteria</taxon>
        <taxon>Pseudomonadati</taxon>
        <taxon>Pseudomonadota</taxon>
        <taxon>Betaproteobacteria</taxon>
        <taxon>Burkholderiales</taxon>
        <taxon>Alcaligenaceae</taxon>
        <taxon>Pigmentiphaga</taxon>
    </lineage>
</organism>
<evidence type="ECO:0000256" key="5">
    <source>
        <dbReference type="HAMAP-Rule" id="MF_00560"/>
    </source>
</evidence>
<dbReference type="EMBL" id="BAABFO010000003">
    <property type="protein sequence ID" value="GAA4325396.1"/>
    <property type="molecule type" value="Genomic_DNA"/>
</dbReference>
<evidence type="ECO:0000259" key="6">
    <source>
        <dbReference type="Pfam" id="PF13649"/>
    </source>
</evidence>
<evidence type="ECO:0000313" key="8">
    <source>
        <dbReference type="Proteomes" id="UP001501671"/>
    </source>
</evidence>
<comment type="catalytic activity">
    <reaction evidence="5">
        <text>trans-aconitate + S-adenosyl-L-methionine = (E)-3-(methoxycarbonyl)pent-2-enedioate + S-adenosyl-L-homocysteine</text>
        <dbReference type="Rhea" id="RHEA:14969"/>
        <dbReference type="ChEBI" id="CHEBI:15708"/>
        <dbReference type="ChEBI" id="CHEBI:57470"/>
        <dbReference type="ChEBI" id="CHEBI:57856"/>
        <dbReference type="ChEBI" id="CHEBI:59789"/>
        <dbReference type="EC" id="2.1.1.144"/>
    </reaction>
</comment>
<evidence type="ECO:0000256" key="3">
    <source>
        <dbReference type="ARBA" id="ARBA00022679"/>
    </source>
</evidence>
<evidence type="ECO:0000256" key="4">
    <source>
        <dbReference type="ARBA" id="ARBA00022691"/>
    </source>
</evidence>
<dbReference type="PANTHER" id="PTHR43861:SF1">
    <property type="entry name" value="TRANS-ACONITATE 2-METHYLTRANSFERASE"/>
    <property type="match status" value="1"/>
</dbReference>
<dbReference type="InterPro" id="IPR023149">
    <property type="entry name" value="Trans_acon_MeTrfase_C"/>
</dbReference>
<gene>
    <name evidence="5 7" type="primary">tam</name>
    <name evidence="7" type="ORF">GCM10023144_07690</name>
</gene>
<keyword evidence="4 5" id="KW-0949">S-adenosyl-L-methionine</keyword>
<comment type="subcellular location">
    <subcellularLocation>
        <location evidence="5">Cytoplasm</location>
    </subcellularLocation>
</comment>
<keyword evidence="8" id="KW-1185">Reference proteome</keyword>
<keyword evidence="2 5" id="KW-0489">Methyltransferase</keyword>
<evidence type="ECO:0000256" key="2">
    <source>
        <dbReference type="ARBA" id="ARBA00022603"/>
    </source>
</evidence>
<keyword evidence="1 5" id="KW-0963">Cytoplasm</keyword>